<keyword evidence="2" id="KW-1185">Reference proteome</keyword>
<gene>
    <name evidence="1" type="ORF">I0Q91_12860</name>
</gene>
<evidence type="ECO:0000313" key="2">
    <source>
        <dbReference type="Proteomes" id="UP000621436"/>
    </source>
</evidence>
<accession>A0A931ATN1</accession>
<dbReference type="InterPro" id="IPR011322">
    <property type="entry name" value="N-reg_PII-like_a/b"/>
</dbReference>
<protein>
    <submittedName>
        <fullName evidence="1">Cyclic-di-AMP receptor</fullName>
    </submittedName>
</protein>
<dbReference type="GO" id="GO:0030234">
    <property type="term" value="F:enzyme regulator activity"/>
    <property type="evidence" value="ECO:0007669"/>
    <property type="project" value="InterPro"/>
</dbReference>
<dbReference type="PROSITE" id="PS51343">
    <property type="entry name" value="PII_GLNB_DOM"/>
    <property type="match status" value="1"/>
</dbReference>
<name>A0A931ATN1_9FIRM</name>
<organism evidence="1 2">
    <name type="scientific">Halonatronomonas betaini</name>
    <dbReference type="NCBI Taxonomy" id="2778430"/>
    <lineage>
        <taxon>Bacteria</taxon>
        <taxon>Bacillati</taxon>
        <taxon>Bacillota</taxon>
        <taxon>Clostridia</taxon>
        <taxon>Halanaerobiales</taxon>
        <taxon>Halarsenatibacteraceae</taxon>
        <taxon>Halonatronomonas</taxon>
    </lineage>
</organism>
<dbReference type="AlphaFoldDB" id="A0A931ATN1"/>
<evidence type="ECO:0000313" key="1">
    <source>
        <dbReference type="EMBL" id="MBF8437974.1"/>
    </source>
</evidence>
<dbReference type="InterPro" id="IPR015867">
    <property type="entry name" value="N-reg_PII/ATP_PRibTrfase_C"/>
</dbReference>
<dbReference type="InterPro" id="IPR010375">
    <property type="entry name" value="CdAMP_rec"/>
</dbReference>
<keyword evidence="1" id="KW-0675">Receptor</keyword>
<dbReference type="GO" id="GO:0006808">
    <property type="term" value="P:regulation of nitrogen utilization"/>
    <property type="evidence" value="ECO:0007669"/>
    <property type="project" value="InterPro"/>
</dbReference>
<dbReference type="PANTHER" id="PTHR38456:SF1">
    <property type="entry name" value="CYCLIC DI-AMP RECEPTOR A"/>
    <property type="match status" value="1"/>
</dbReference>
<sequence>MKMVIAIVNDSDADSLQRNLNKARFQTTKLSSSGGFLREGNTTFLIGTEAKYLDELIEVLKENCEHRDKTVPSMSPVANTLEDHYSFPMHVEVGGATVFVIDVEQFYKI</sequence>
<dbReference type="Gene3D" id="3.30.70.120">
    <property type="match status" value="1"/>
</dbReference>
<dbReference type="Pfam" id="PF06153">
    <property type="entry name" value="CdAMP_rec"/>
    <property type="match status" value="1"/>
</dbReference>
<dbReference type="EMBL" id="JADPIE010000008">
    <property type="protein sequence ID" value="MBF8437974.1"/>
    <property type="molecule type" value="Genomic_DNA"/>
</dbReference>
<dbReference type="PANTHER" id="PTHR38456">
    <property type="entry name" value="CYCLIC DI-AMP RECEPTOR A"/>
    <property type="match status" value="1"/>
</dbReference>
<proteinExistence type="predicted"/>
<comment type="caution">
    <text evidence="1">The sequence shown here is derived from an EMBL/GenBank/DDBJ whole genome shotgun (WGS) entry which is preliminary data.</text>
</comment>
<reference evidence="1" key="1">
    <citation type="submission" date="2020-11" db="EMBL/GenBank/DDBJ databases">
        <title>Halonatronomonas betainensis gen. nov., sp. nov. a novel haloalkaliphilic representative of the family Halanaerobiacae capable of betaine degradation.</title>
        <authorList>
            <person name="Boltyanskaya Y."/>
            <person name="Kevbrin V."/>
            <person name="Detkova E."/>
            <person name="Grouzdev D.S."/>
            <person name="Koziaeva V."/>
            <person name="Zhilina T."/>
        </authorList>
    </citation>
    <scope>NUCLEOTIDE SEQUENCE</scope>
    <source>
        <strain evidence="1">Z-7014</strain>
    </source>
</reference>
<dbReference type="SUPFAM" id="SSF54913">
    <property type="entry name" value="GlnB-like"/>
    <property type="match status" value="1"/>
</dbReference>
<dbReference type="Proteomes" id="UP000621436">
    <property type="component" value="Unassembled WGS sequence"/>
</dbReference>
<dbReference type="InterPro" id="IPR002187">
    <property type="entry name" value="N-reg_PII"/>
</dbReference>